<proteinExistence type="inferred from homology"/>
<reference evidence="6 7" key="1">
    <citation type="submission" date="2016-10" db="EMBL/GenBank/DDBJ databases">
        <authorList>
            <person name="de Groot N.N."/>
        </authorList>
    </citation>
    <scope>NUCLEOTIDE SEQUENCE [LARGE SCALE GENOMIC DNA]</scope>
    <source>
        <strain evidence="6 7">LMG 23650</strain>
    </source>
</reference>
<dbReference type="RefSeq" id="WP_091011508.1">
    <property type="nucleotide sequence ID" value="NZ_CP041745.1"/>
</dbReference>
<dbReference type="GO" id="GO:0047372">
    <property type="term" value="F:monoacylglycerol lipase activity"/>
    <property type="evidence" value="ECO:0007669"/>
    <property type="project" value="UniProtKB-EC"/>
</dbReference>
<dbReference type="InterPro" id="IPR051044">
    <property type="entry name" value="MAG_DAG_Lipase"/>
</dbReference>
<evidence type="ECO:0000256" key="4">
    <source>
        <dbReference type="ARBA" id="ARBA00071261"/>
    </source>
</evidence>
<dbReference type="InterPro" id="IPR029058">
    <property type="entry name" value="AB_hydrolase_fold"/>
</dbReference>
<organism evidence="6 7">
    <name type="scientific">Paraburkholderia megapolitana</name>
    <dbReference type="NCBI Taxonomy" id="420953"/>
    <lineage>
        <taxon>Bacteria</taxon>
        <taxon>Pseudomonadati</taxon>
        <taxon>Pseudomonadota</taxon>
        <taxon>Betaproteobacteria</taxon>
        <taxon>Burkholderiales</taxon>
        <taxon>Burkholderiaceae</taxon>
        <taxon>Paraburkholderia</taxon>
    </lineage>
</organism>
<dbReference type="SUPFAM" id="SSF53474">
    <property type="entry name" value="alpha/beta-Hydrolases"/>
    <property type="match status" value="1"/>
</dbReference>
<dbReference type="AlphaFoldDB" id="A0A1I3J9Y9"/>
<dbReference type="FunFam" id="3.40.50.1820:FF:000117">
    <property type="entry name" value="Monoglyceride lipase, putative"/>
    <property type="match status" value="1"/>
</dbReference>
<feature type="domain" description="Serine aminopeptidase S33" evidence="5">
    <location>
        <begin position="41"/>
        <end position="278"/>
    </location>
</feature>
<keyword evidence="6" id="KW-0378">Hydrolase</keyword>
<protein>
    <recommendedName>
        <fullName evidence="4">Monoacylglycerol lipase</fullName>
        <ecNumber evidence="3">3.1.1.23</ecNumber>
    </recommendedName>
</protein>
<evidence type="ECO:0000259" key="5">
    <source>
        <dbReference type="Pfam" id="PF12146"/>
    </source>
</evidence>
<name>A0A1I3J9Y9_9BURK</name>
<dbReference type="PANTHER" id="PTHR11614">
    <property type="entry name" value="PHOSPHOLIPASE-RELATED"/>
    <property type="match status" value="1"/>
</dbReference>
<sequence length="295" mass="31982">METPQSVAAAAVPTAGKAPDVSNVVTGDGIELPLYRWPVTSPRATVALVHGLAEHAGRYTALAQRLNAAGIELFAVDLRGHGRAPGLRVWVERFDDYLQDADALLDAAARSSAPLFLMGHSMGGEIAALYAIERAATRGRRFSGLILSSPALAPGRDVPRWMIGLSRIISRVWPRFPALKIDAALLSRNPAVVDNNRHDLLVHHGAVPARTGAEILLAMTRIERGRAGLRLPLLVYHGTRDKLTEPDGSRTFGTQAGSPDKTLTLYEGSYHETMNDLDRTQVIDALIEWIVKRAV</sequence>
<keyword evidence="7" id="KW-1185">Reference proteome</keyword>
<dbReference type="EC" id="3.1.1.23" evidence="3"/>
<evidence type="ECO:0000256" key="3">
    <source>
        <dbReference type="ARBA" id="ARBA00013254"/>
    </source>
</evidence>
<dbReference type="InterPro" id="IPR022742">
    <property type="entry name" value="Hydrolase_4"/>
</dbReference>
<evidence type="ECO:0000256" key="2">
    <source>
        <dbReference type="ARBA" id="ARBA00008645"/>
    </source>
</evidence>
<dbReference type="Proteomes" id="UP000199548">
    <property type="component" value="Unassembled WGS sequence"/>
</dbReference>
<dbReference type="Pfam" id="PF12146">
    <property type="entry name" value="Hydrolase_4"/>
    <property type="match status" value="1"/>
</dbReference>
<dbReference type="EMBL" id="FOQU01000003">
    <property type="protein sequence ID" value="SFI56798.1"/>
    <property type="molecule type" value="Genomic_DNA"/>
</dbReference>
<comment type="catalytic activity">
    <reaction evidence="1">
        <text>Hydrolyzes glycerol monoesters of long-chain fatty acids.</text>
        <dbReference type="EC" id="3.1.1.23"/>
    </reaction>
</comment>
<evidence type="ECO:0000256" key="1">
    <source>
        <dbReference type="ARBA" id="ARBA00001613"/>
    </source>
</evidence>
<accession>A0A1I3J9Y9</accession>
<evidence type="ECO:0000313" key="6">
    <source>
        <dbReference type="EMBL" id="SFI56798.1"/>
    </source>
</evidence>
<dbReference type="OrthoDB" id="9806902at2"/>
<evidence type="ECO:0000313" key="7">
    <source>
        <dbReference type="Proteomes" id="UP000199548"/>
    </source>
</evidence>
<dbReference type="STRING" id="420953.SAMN05192543_103616"/>
<dbReference type="Gene3D" id="3.40.50.1820">
    <property type="entry name" value="alpha/beta hydrolase"/>
    <property type="match status" value="1"/>
</dbReference>
<gene>
    <name evidence="6" type="ORF">SAMN05192543_103616</name>
</gene>
<comment type="similarity">
    <text evidence="2">Belongs to the AB hydrolase superfamily.</text>
</comment>